<gene>
    <name evidence="4" type="ORF">D0962_12135</name>
</gene>
<organism evidence="4 5">
    <name type="scientific">Adonisia turfae CCMR0082</name>
    <dbReference type="NCBI Taxonomy" id="2304604"/>
    <lineage>
        <taxon>Bacteria</taxon>
        <taxon>Bacillati</taxon>
        <taxon>Cyanobacteriota</taxon>
        <taxon>Adonisia</taxon>
        <taxon>Adonisia turfae</taxon>
    </lineage>
</organism>
<dbReference type="Proteomes" id="UP000473574">
    <property type="component" value="Unassembled WGS sequence"/>
</dbReference>
<evidence type="ECO:0000259" key="3">
    <source>
        <dbReference type="PROSITE" id="PS50206"/>
    </source>
</evidence>
<feature type="domain" description="Rhodanese" evidence="3">
    <location>
        <begin position="172"/>
        <end position="272"/>
    </location>
</feature>
<dbReference type="CDD" id="cd01449">
    <property type="entry name" value="TST_Repeat_2"/>
    <property type="match status" value="1"/>
</dbReference>
<dbReference type="GO" id="GO:0004792">
    <property type="term" value="F:thiosulfate-cyanide sulfurtransferase activity"/>
    <property type="evidence" value="ECO:0007669"/>
    <property type="project" value="InterPro"/>
</dbReference>
<dbReference type="InterPro" id="IPR001763">
    <property type="entry name" value="Rhodanese-like_dom"/>
</dbReference>
<keyword evidence="1 4" id="KW-0808">Transferase</keyword>
<proteinExistence type="predicted"/>
<evidence type="ECO:0000313" key="4">
    <source>
        <dbReference type="EMBL" id="NEZ63522.1"/>
    </source>
</evidence>
<dbReference type="InterPro" id="IPR001307">
    <property type="entry name" value="Thiosulphate_STrfase_CS"/>
</dbReference>
<dbReference type="InterPro" id="IPR045078">
    <property type="entry name" value="TST/MPST-like"/>
</dbReference>
<name>A0A6M0S6S7_9CYAN</name>
<dbReference type="PROSITE" id="PS00380">
    <property type="entry name" value="RHODANESE_1"/>
    <property type="match status" value="1"/>
</dbReference>
<reference evidence="4 5" key="1">
    <citation type="journal article" date="2020" name="Microb. Ecol.">
        <title>Ecogenomics of the Marine Benthic Filamentous Cyanobacterium Adonisia.</title>
        <authorList>
            <person name="Walter J.M."/>
            <person name="Coutinho F.H."/>
            <person name="Leomil L."/>
            <person name="Hargreaves P.I."/>
            <person name="Campeao M.E."/>
            <person name="Vieira V.V."/>
            <person name="Silva B.S."/>
            <person name="Fistarol G.O."/>
            <person name="Salomon P.S."/>
            <person name="Sawabe T."/>
            <person name="Mino S."/>
            <person name="Hosokawa M."/>
            <person name="Miyashita H."/>
            <person name="Maruyama F."/>
            <person name="van Verk M.C."/>
            <person name="Dutilh B.E."/>
            <person name="Thompson C.C."/>
            <person name="Thompson F.L."/>
        </authorList>
    </citation>
    <scope>NUCLEOTIDE SEQUENCE [LARGE SCALE GENOMIC DNA]</scope>
    <source>
        <strain evidence="4 5">CCMR0082</strain>
    </source>
</reference>
<dbReference type="PROSITE" id="PS50206">
    <property type="entry name" value="RHODANESE_3"/>
    <property type="match status" value="2"/>
</dbReference>
<evidence type="ECO:0000313" key="5">
    <source>
        <dbReference type="Proteomes" id="UP000473574"/>
    </source>
</evidence>
<dbReference type="Gene3D" id="3.40.250.10">
    <property type="entry name" value="Rhodanese-like domain"/>
    <property type="match status" value="2"/>
</dbReference>
<evidence type="ECO:0000256" key="2">
    <source>
        <dbReference type="ARBA" id="ARBA00022737"/>
    </source>
</evidence>
<feature type="domain" description="Rhodanese" evidence="3">
    <location>
        <begin position="18"/>
        <end position="139"/>
    </location>
</feature>
<dbReference type="EMBL" id="QZCE01000002">
    <property type="protein sequence ID" value="NEZ63522.1"/>
    <property type="molecule type" value="Genomic_DNA"/>
</dbReference>
<protein>
    <submittedName>
        <fullName evidence="4">Sulfurtransferase</fullName>
    </submittedName>
</protein>
<dbReference type="SMART" id="SM00450">
    <property type="entry name" value="RHOD"/>
    <property type="match status" value="2"/>
</dbReference>
<comment type="caution">
    <text evidence="4">The sequence shown here is derived from an EMBL/GenBank/DDBJ whole genome shotgun (WGS) entry which is preliminary data.</text>
</comment>
<keyword evidence="2" id="KW-0677">Repeat</keyword>
<dbReference type="InterPro" id="IPR036873">
    <property type="entry name" value="Rhodanese-like_dom_sf"/>
</dbReference>
<dbReference type="AlphaFoldDB" id="A0A6M0S6S7"/>
<evidence type="ECO:0000256" key="1">
    <source>
        <dbReference type="ARBA" id="ARBA00022679"/>
    </source>
</evidence>
<dbReference type="CDD" id="cd01448">
    <property type="entry name" value="TST_Repeat_1"/>
    <property type="match status" value="1"/>
</dbReference>
<dbReference type="PANTHER" id="PTHR11364">
    <property type="entry name" value="THIOSULFATE SULFERTANSFERASE"/>
    <property type="match status" value="1"/>
</dbReference>
<dbReference type="Pfam" id="PF00581">
    <property type="entry name" value="Rhodanese"/>
    <property type="match status" value="2"/>
</dbReference>
<dbReference type="PANTHER" id="PTHR11364:SF27">
    <property type="entry name" value="SULFURTRANSFERASE"/>
    <property type="match status" value="1"/>
</dbReference>
<accession>A0A6M0S6S7</accession>
<dbReference type="SUPFAM" id="SSF52821">
    <property type="entry name" value="Rhodanese/Cell cycle control phosphatase"/>
    <property type="match status" value="2"/>
</dbReference>
<sequence length="274" mass="30442">MDLTTTYIVSPQWLAKHLNSALLVIDCRFSLPEPELGQQQYDSGHIPGAYYLDLNKHLSSPVQDHGGRHPLPNWQTFVDTLNLLGMQSTPQTPVVIYDASRFAFAARLWWMLRYLGHGNVALLDGGIDAWIKAGLPLSRETPPSQVGRFMPQPQANWVVDIDYVRQHKDDLGTVVIDARSADRFRGKHEPIDPIAGSVPGAVNYFWKDLSTDAGLLKAPDELAQYWRGVDDADEVIVYCGSGVTACVNLFSQVVAGKPMGKLYPGGWSDWCSYL</sequence>